<evidence type="ECO:0000256" key="8">
    <source>
        <dbReference type="HAMAP-Rule" id="MF_00772"/>
    </source>
</evidence>
<dbReference type="InterPro" id="IPR023546">
    <property type="entry name" value="MGMT"/>
</dbReference>
<comment type="miscellaneous">
    <text evidence="8">This enzyme catalyzes only one turnover and therefore is not strictly catalytic. According to one definition, an enzyme is a biocatalyst that acts repeatedly and over many reaction cycles.</text>
</comment>
<organism evidence="12 13">
    <name type="scientific">Streptantibioticus cattleyicolor (strain ATCC 35852 / DSM 46488 / JCM 4925 / NBRC 14057 / NRRL 8057)</name>
    <name type="common">Streptomyces cattleya</name>
    <dbReference type="NCBI Taxonomy" id="1003195"/>
    <lineage>
        <taxon>Bacteria</taxon>
        <taxon>Bacillati</taxon>
        <taxon>Actinomycetota</taxon>
        <taxon>Actinomycetes</taxon>
        <taxon>Kitasatosporales</taxon>
        <taxon>Streptomycetaceae</taxon>
        <taxon>Streptantibioticus</taxon>
    </lineage>
</organism>
<keyword evidence="13" id="KW-1185">Reference proteome</keyword>
<dbReference type="InterPro" id="IPR036631">
    <property type="entry name" value="MGMT_N_sf"/>
</dbReference>
<dbReference type="InterPro" id="IPR036388">
    <property type="entry name" value="WH-like_DNA-bd_sf"/>
</dbReference>
<protein>
    <recommendedName>
        <fullName evidence="8">Methylated-DNA--protein-cysteine methyltransferase</fullName>
        <ecNumber evidence="8">2.1.1.63</ecNumber>
    </recommendedName>
    <alternativeName>
        <fullName evidence="8">6-O-methylguanine-DNA methyltransferase</fullName>
        <shortName evidence="8">MGMT</shortName>
    </alternativeName>
    <alternativeName>
        <fullName evidence="8">O-6-methylguanine-DNA-alkyltransferase</fullName>
    </alternativeName>
</protein>
<dbReference type="Proteomes" id="UP000007842">
    <property type="component" value="Chromosome"/>
</dbReference>
<feature type="compositionally biased region" description="Basic and acidic residues" evidence="9">
    <location>
        <begin position="12"/>
        <end position="24"/>
    </location>
</feature>
<dbReference type="Pfam" id="PF01035">
    <property type="entry name" value="DNA_binding_1"/>
    <property type="match status" value="1"/>
</dbReference>
<evidence type="ECO:0000256" key="6">
    <source>
        <dbReference type="ARBA" id="ARBA00023204"/>
    </source>
</evidence>
<dbReference type="NCBIfam" id="TIGR00589">
    <property type="entry name" value="ogt"/>
    <property type="match status" value="1"/>
</dbReference>
<keyword evidence="4 8" id="KW-0808">Transferase</keyword>
<dbReference type="Gene3D" id="3.30.160.70">
    <property type="entry name" value="Methylated DNA-protein cysteine methyltransferase domain"/>
    <property type="match status" value="1"/>
</dbReference>
<dbReference type="STRING" id="1003195.SCATT_47380"/>
<dbReference type="KEGG" id="scy:SCATT_47380"/>
<keyword evidence="5 8" id="KW-0227">DNA damage</keyword>
<dbReference type="InterPro" id="IPR008332">
    <property type="entry name" value="MethylG_MeTrfase_N"/>
</dbReference>
<dbReference type="GO" id="GO:0032259">
    <property type="term" value="P:methylation"/>
    <property type="evidence" value="ECO:0007669"/>
    <property type="project" value="UniProtKB-KW"/>
</dbReference>
<evidence type="ECO:0000256" key="7">
    <source>
        <dbReference type="ARBA" id="ARBA00049348"/>
    </source>
</evidence>
<comment type="subcellular location">
    <subcellularLocation>
        <location evidence="8">Cytoplasm</location>
    </subcellularLocation>
</comment>
<keyword evidence="6 8" id="KW-0234">DNA repair</keyword>
<evidence type="ECO:0000256" key="3">
    <source>
        <dbReference type="ARBA" id="ARBA00022603"/>
    </source>
</evidence>
<evidence type="ECO:0000313" key="12">
    <source>
        <dbReference type="EMBL" id="AEW97109.1"/>
    </source>
</evidence>
<feature type="domain" description="Methylguanine DNA methyltransferase ribonuclease-like" evidence="11">
    <location>
        <begin position="29"/>
        <end position="106"/>
    </location>
</feature>
<dbReference type="EC" id="2.1.1.63" evidence="8"/>
<feature type="region of interest" description="Disordered" evidence="9">
    <location>
        <begin position="1"/>
        <end position="25"/>
    </location>
</feature>
<comment type="similarity">
    <text evidence="2 8">Belongs to the MGMT family.</text>
</comment>
<comment type="catalytic activity">
    <reaction evidence="7 8">
        <text>a 6-O-methyl-2'-deoxyguanosine in DNA + L-cysteinyl-[protein] = S-methyl-L-cysteinyl-[protein] + a 2'-deoxyguanosine in DNA</text>
        <dbReference type="Rhea" id="RHEA:24000"/>
        <dbReference type="Rhea" id="RHEA-COMP:10131"/>
        <dbReference type="Rhea" id="RHEA-COMP:10132"/>
        <dbReference type="Rhea" id="RHEA-COMP:11367"/>
        <dbReference type="Rhea" id="RHEA-COMP:11368"/>
        <dbReference type="ChEBI" id="CHEBI:29950"/>
        <dbReference type="ChEBI" id="CHEBI:82612"/>
        <dbReference type="ChEBI" id="CHEBI:85445"/>
        <dbReference type="ChEBI" id="CHEBI:85448"/>
        <dbReference type="EC" id="2.1.1.63"/>
    </reaction>
</comment>
<gene>
    <name evidence="12" type="ordered locus">SCATT_47380</name>
</gene>
<dbReference type="eggNOG" id="COG0350">
    <property type="taxonomic scope" value="Bacteria"/>
</dbReference>
<reference evidence="13" key="1">
    <citation type="submission" date="2011-12" db="EMBL/GenBank/DDBJ databases">
        <title>Complete genome sequence of Streptomyces cattleya strain DSM 46488.</title>
        <authorList>
            <person name="Ou H.-Y."/>
            <person name="Li P."/>
            <person name="Zhao C."/>
            <person name="O'Hagan D."/>
            <person name="Deng Z."/>
        </authorList>
    </citation>
    <scope>NUCLEOTIDE SEQUENCE [LARGE SCALE GENOMIC DNA]</scope>
    <source>
        <strain evidence="13">ATCC 35852 / DSM 46488 / JCM 4925 / NBRC 14057 / NRRL 8057</strain>
    </source>
</reference>
<dbReference type="CDD" id="cd06445">
    <property type="entry name" value="ATase"/>
    <property type="match status" value="1"/>
</dbReference>
<dbReference type="SUPFAM" id="SSF53155">
    <property type="entry name" value="Methylated DNA-protein cysteine methyltransferase domain"/>
    <property type="match status" value="1"/>
</dbReference>
<keyword evidence="3 8" id="KW-0489">Methyltransferase</keyword>
<dbReference type="HAMAP" id="MF_00772">
    <property type="entry name" value="OGT"/>
    <property type="match status" value="1"/>
</dbReference>
<evidence type="ECO:0000256" key="4">
    <source>
        <dbReference type="ARBA" id="ARBA00022679"/>
    </source>
</evidence>
<evidence type="ECO:0000256" key="1">
    <source>
        <dbReference type="ARBA" id="ARBA00001286"/>
    </source>
</evidence>
<dbReference type="Gene3D" id="1.10.10.10">
    <property type="entry name" value="Winged helix-like DNA-binding domain superfamily/Winged helix DNA-binding domain"/>
    <property type="match status" value="1"/>
</dbReference>
<comment type="catalytic activity">
    <reaction evidence="1 8">
        <text>a 4-O-methyl-thymidine in DNA + L-cysteinyl-[protein] = a thymidine in DNA + S-methyl-L-cysteinyl-[protein]</text>
        <dbReference type="Rhea" id="RHEA:53428"/>
        <dbReference type="Rhea" id="RHEA-COMP:10131"/>
        <dbReference type="Rhea" id="RHEA-COMP:10132"/>
        <dbReference type="Rhea" id="RHEA-COMP:13555"/>
        <dbReference type="Rhea" id="RHEA-COMP:13556"/>
        <dbReference type="ChEBI" id="CHEBI:29950"/>
        <dbReference type="ChEBI" id="CHEBI:82612"/>
        <dbReference type="ChEBI" id="CHEBI:137386"/>
        <dbReference type="ChEBI" id="CHEBI:137387"/>
        <dbReference type="EC" id="2.1.1.63"/>
    </reaction>
</comment>
<dbReference type="InterPro" id="IPR036217">
    <property type="entry name" value="MethylDNA_cys_MeTrfase_DNAb"/>
</dbReference>
<evidence type="ECO:0000259" key="10">
    <source>
        <dbReference type="Pfam" id="PF01035"/>
    </source>
</evidence>
<dbReference type="SUPFAM" id="SSF46767">
    <property type="entry name" value="Methylated DNA-protein cysteine methyltransferase, C-terminal domain"/>
    <property type="match status" value="1"/>
</dbReference>
<dbReference type="HOGENOM" id="CLU_000445_52_2_11"/>
<feature type="region of interest" description="Disordered" evidence="9">
    <location>
        <begin position="54"/>
        <end position="78"/>
    </location>
</feature>
<dbReference type="AlphaFoldDB" id="G8WT86"/>
<dbReference type="PATRIC" id="fig|1003195.29.peg.4725"/>
<name>G8WT86_STREN</name>
<comment type="function">
    <text evidence="8">Involved in the cellular defense against the biological effects of O6-methylguanine (O6-MeG) and O4-methylthymine (O4-MeT) in DNA. Repairs the methylated nucleobase in DNA by stoichiometrically transferring the methyl group to a cysteine residue in the enzyme. This is a suicide reaction: the enzyme is irreversibly inactivated.</text>
</comment>
<dbReference type="PANTHER" id="PTHR10815">
    <property type="entry name" value="METHYLATED-DNA--PROTEIN-CYSTEINE METHYLTRANSFERASE"/>
    <property type="match status" value="1"/>
</dbReference>
<dbReference type="PANTHER" id="PTHR10815:SF5">
    <property type="entry name" value="METHYLATED-DNA--PROTEIN-CYSTEINE METHYLTRANSFERASE"/>
    <property type="match status" value="1"/>
</dbReference>
<evidence type="ECO:0000313" key="13">
    <source>
        <dbReference type="Proteomes" id="UP000007842"/>
    </source>
</evidence>
<dbReference type="GO" id="GO:0006307">
    <property type="term" value="P:DNA alkylation repair"/>
    <property type="evidence" value="ECO:0007669"/>
    <property type="project" value="UniProtKB-UniRule"/>
</dbReference>
<dbReference type="GO" id="GO:0003908">
    <property type="term" value="F:methylated-DNA-[protein]-cysteine S-methyltransferase activity"/>
    <property type="evidence" value="ECO:0007669"/>
    <property type="project" value="UniProtKB-UniRule"/>
</dbReference>
<keyword evidence="8" id="KW-0963">Cytoplasm</keyword>
<dbReference type="GO" id="GO:0005737">
    <property type="term" value="C:cytoplasm"/>
    <property type="evidence" value="ECO:0007669"/>
    <property type="project" value="UniProtKB-SubCell"/>
</dbReference>
<dbReference type="FunFam" id="1.10.10.10:FF:000214">
    <property type="entry name" value="Methylated-DNA--protein-cysteine methyltransferase"/>
    <property type="match status" value="1"/>
</dbReference>
<evidence type="ECO:0000259" key="11">
    <source>
        <dbReference type="Pfam" id="PF02870"/>
    </source>
</evidence>
<feature type="active site" description="Nucleophile; methyl group acceptor" evidence="8">
    <location>
        <position position="161"/>
    </location>
</feature>
<sequence length="217" mass="22463">MTPATQAPDPDPVGHHPDNPRRDTMTTLFTTLDSPLGELTLTGTRDTDAGFALTGLHVPGQRGAPLPDLGPGSGARRDPDAFAEAARQLDAYFAGRLRAFDLPLAPHGSEFRRRVWAALDTVAYGTTVTYRELAAAAGSPGAVRAIGGAVGANPLLVIRPCHRVIGSDGSLTGYAGGLERKRRLLALEGAWPRPVSGTAAGAPGAYRAEPVVTAPGS</sequence>
<evidence type="ECO:0000256" key="9">
    <source>
        <dbReference type="SAM" id="MobiDB-lite"/>
    </source>
</evidence>
<accession>G8WT86</accession>
<dbReference type="InterPro" id="IPR014048">
    <property type="entry name" value="MethylDNA_cys_MeTrfase_DNA-bd"/>
</dbReference>
<dbReference type="Pfam" id="PF02870">
    <property type="entry name" value="Methyltransf_1N"/>
    <property type="match status" value="1"/>
</dbReference>
<feature type="domain" description="Methylated-DNA-[protein]-cysteine S-methyltransferase DNA binding" evidence="10">
    <location>
        <begin position="110"/>
        <end position="190"/>
    </location>
</feature>
<dbReference type="EMBL" id="CP003219">
    <property type="protein sequence ID" value="AEW97109.1"/>
    <property type="molecule type" value="Genomic_DNA"/>
</dbReference>
<evidence type="ECO:0000256" key="2">
    <source>
        <dbReference type="ARBA" id="ARBA00008711"/>
    </source>
</evidence>
<evidence type="ECO:0000256" key="5">
    <source>
        <dbReference type="ARBA" id="ARBA00022763"/>
    </source>
</evidence>
<proteinExistence type="inferred from homology"/>